<sequence>MTKTAGTIAGFLALASIASTAATLAVVSSFQKRSKNQVINRYQDFNDSFKKYSNSLLPDSPENNVIKKQLQSLEHILFAPSTSYLEKWKTLNQIGNIQKDVIFNWVNALIANDGLSVSEVKKLKELLEPQAKRLQEKDLASQFSHNKISDLKLALGNFLDIPKQKQQEFIKSYKEFFEQKINAQYKLVEKYLMQVNNSLDDNIEQARELMPTKALRNSFDSNAHQIELMLFEPSFRINDIARTKEFIEGVIAGAKSTDNSQILAKFKAVSHEMNEIVNADVQNVVNKIVNELLNNIGANSIYVNDLKEFKKSIDLEQSVSYNRNVFDNLIKFTLDNQIVANKEFDRILAKHEIQVYNKLSEYYLTIIAYKLDVSQTLEDFDNVLANLKTFKKMLQDRTKTNADIINEFKSFVDSQKELNFAQNIFDKIKNNKDFNAIVNANEPDKLNKSTLIANIIKFRNEINTLKTADKNAQNLINEAQKAHKVTKLISLPEEKQFEDQIHEIFNDSKDVSQLVEILKGKQNALESIIGARIELKDTINELEHEILELNDYNKPILERYLSKNAQQLATDLLNEVSIFSSKDKFEIKNIVENKHLFNEKLRVIEKQVLEHLEKTSNSELEKLNIAHNIEFLSLPENVRNELQNKYINIEALSKIVNDLNKETNSITSIKFNPITSKELIEQIKKYKFVVNVLSAAQKHNESILALAKSKQYAETAFNPTNEQPPKYSENALAHLNKITQSQNELTNNAQNINNLLNLALNPSSISDADKEKIANSQSLNSDQSLNIFNKANELVKSNQKITQAIASADSSINNLDKLFNDVKNEYGDLKNFELETAEFEKIKQAIKDELADNADPEKIAQLTQKANDILKTVAEKRKEGSLNLKIKNIEQKLDELFKNSGENKTNGETQLRSRLDKLKKEAQNPKLTKDRKLILTDQAAGFDSLIEKVIEVDQKIASFKDKSAELSKDPDIRKRVPDSISETNKTIDSLTALVNDIAISEELPTAADLHNKLKELEQREQHLDISFNKDKLEAISDRLTPKKFPIDADAADGTKAKFNSAIDKIQEFVNKKLDSDSLNDLLEAKNLALKENELIDALRKAINEKEQIEKDSSLDKKVSGENVAALDKVIADNMPNLTSEPIDTTELIASKIAKVNKAVAEAKEKHELSKIIENELKKVLSDEEKTNKALESVKNELDAAIQKNEAIVKAAPSTYSAEQIKAAQEELKQAIEKLKEKKQKLINEYNEVKNQTDEILADLETKVATAKQQNAEDKFENFEKAKKEYEN</sequence>
<dbReference type="Proteomes" id="UP000290942">
    <property type="component" value="Chromosome"/>
</dbReference>
<gene>
    <name evidence="3" type="ORF">NCTC10122_00713</name>
</gene>
<evidence type="ECO:0000313" key="3">
    <source>
        <dbReference type="EMBL" id="VEU61121.1"/>
    </source>
</evidence>
<accession>A0A449AA68</accession>
<reference evidence="3 4" key="1">
    <citation type="submission" date="2019-01" db="EMBL/GenBank/DDBJ databases">
        <authorList>
            <consortium name="Pathogen Informatics"/>
        </authorList>
    </citation>
    <scope>NUCLEOTIDE SEQUENCE [LARGE SCALE GENOMIC DNA]</scope>
    <source>
        <strain evidence="3 4">NCTC10122</strain>
    </source>
</reference>
<protein>
    <submittedName>
        <fullName evidence="3">Uncharacterized protein</fullName>
    </submittedName>
</protein>
<evidence type="ECO:0000313" key="4">
    <source>
        <dbReference type="Proteomes" id="UP000290942"/>
    </source>
</evidence>
<organism evidence="3 4">
    <name type="scientific">Mycoplasmopsis bovigenitalium</name>
    <dbReference type="NCBI Taxonomy" id="2112"/>
    <lineage>
        <taxon>Bacteria</taxon>
        <taxon>Bacillati</taxon>
        <taxon>Mycoplasmatota</taxon>
        <taxon>Mycoplasmoidales</taxon>
        <taxon>Metamycoplasmataceae</taxon>
        <taxon>Mycoplasmopsis</taxon>
    </lineage>
</organism>
<evidence type="ECO:0000256" key="2">
    <source>
        <dbReference type="SAM" id="SignalP"/>
    </source>
</evidence>
<proteinExistence type="predicted"/>
<feature type="signal peptide" evidence="2">
    <location>
        <begin position="1"/>
        <end position="21"/>
    </location>
</feature>
<keyword evidence="1" id="KW-0175">Coiled coil</keyword>
<feature type="coiled-coil region" evidence="1">
    <location>
        <begin position="525"/>
        <end position="552"/>
    </location>
</feature>
<feature type="chain" id="PRO_5019295590" evidence="2">
    <location>
        <begin position="22"/>
        <end position="1287"/>
    </location>
</feature>
<dbReference type="EMBL" id="LR214970">
    <property type="protein sequence ID" value="VEU61121.1"/>
    <property type="molecule type" value="Genomic_DNA"/>
</dbReference>
<dbReference type="RefSeq" id="WP_129687922.1">
    <property type="nucleotide sequence ID" value="NZ_LR214970.1"/>
</dbReference>
<name>A0A449AA68_9BACT</name>
<keyword evidence="2" id="KW-0732">Signal</keyword>
<feature type="coiled-coil region" evidence="1">
    <location>
        <begin position="829"/>
        <end position="879"/>
    </location>
</feature>
<evidence type="ECO:0000256" key="1">
    <source>
        <dbReference type="SAM" id="Coils"/>
    </source>
</evidence>
<feature type="coiled-coil region" evidence="1">
    <location>
        <begin position="1176"/>
        <end position="1276"/>
    </location>
</feature>